<proteinExistence type="predicted"/>
<dbReference type="OrthoDB" id="3693864at2"/>
<organism evidence="1 2">
    <name type="scientific">Actinokineospora spheciospongiae</name>
    <dbReference type="NCBI Taxonomy" id="909613"/>
    <lineage>
        <taxon>Bacteria</taxon>
        <taxon>Bacillati</taxon>
        <taxon>Actinomycetota</taxon>
        <taxon>Actinomycetes</taxon>
        <taxon>Pseudonocardiales</taxon>
        <taxon>Pseudonocardiaceae</taxon>
        <taxon>Actinokineospora</taxon>
    </lineage>
</organism>
<evidence type="ECO:0000313" key="1">
    <source>
        <dbReference type="EMBL" id="EWC60612.1"/>
    </source>
</evidence>
<comment type="caution">
    <text evidence="1">The sequence shown here is derived from an EMBL/GenBank/DDBJ whole genome shotgun (WGS) entry which is preliminary data.</text>
</comment>
<reference evidence="1 2" key="1">
    <citation type="journal article" date="2014" name="Genome Announc.">
        <title>Draft Genome Sequence of the Antitrypanosomally Active Sponge-Associated Bacterium Actinokineospora sp. Strain EG49.</title>
        <authorList>
            <person name="Harjes J."/>
            <person name="Ryu T."/>
            <person name="Abdelmohsen U.R."/>
            <person name="Moitinho-Silva L."/>
            <person name="Horn H."/>
            <person name="Ravasi T."/>
            <person name="Hentschel U."/>
        </authorList>
    </citation>
    <scope>NUCLEOTIDE SEQUENCE [LARGE SCALE GENOMIC DNA]</scope>
    <source>
        <strain evidence="1 2">EG49</strain>
    </source>
</reference>
<dbReference type="AlphaFoldDB" id="W7IV47"/>
<dbReference type="Proteomes" id="UP000019277">
    <property type="component" value="Unassembled WGS sequence"/>
</dbReference>
<gene>
    <name evidence="1" type="ORF">UO65_4111</name>
</gene>
<sequence>MAQPYPPGARLLGRPALAKPCSACGDLVGRGYPDCPNCAERVDAYWLADWGALLSGNGVAEGTPEERELATLVLADEPGSHPWTCDDWAMRRTPCPECRAELGSGALDCLVCASADQARWAWDHTAPPAAMRPDEHSLRLAVACLRSAERRRPGIVGFWRLALPFLLVGENPTRAQARRIRTYLMAGREDELSAADGIAAMASLPPLPWRT</sequence>
<name>W7IV47_9PSEU</name>
<accession>W7IV47</accession>
<dbReference type="eggNOG" id="ENOG5032WPP">
    <property type="taxonomic scope" value="Bacteria"/>
</dbReference>
<protein>
    <submittedName>
        <fullName evidence="1">Uncharacterized protein</fullName>
    </submittedName>
</protein>
<keyword evidence="2" id="KW-1185">Reference proteome</keyword>
<dbReference type="RefSeq" id="WP_035284939.1">
    <property type="nucleotide sequence ID" value="NZ_AYXG01000149.1"/>
</dbReference>
<evidence type="ECO:0000313" key="2">
    <source>
        <dbReference type="Proteomes" id="UP000019277"/>
    </source>
</evidence>
<dbReference type="EMBL" id="AYXG01000149">
    <property type="protein sequence ID" value="EWC60612.1"/>
    <property type="molecule type" value="Genomic_DNA"/>
</dbReference>